<dbReference type="GO" id="GO:0005886">
    <property type="term" value="C:plasma membrane"/>
    <property type="evidence" value="ECO:0007669"/>
    <property type="project" value="UniProtKB-SubCell"/>
</dbReference>
<evidence type="ECO:0000256" key="3">
    <source>
        <dbReference type="ARBA" id="ARBA00022692"/>
    </source>
</evidence>
<feature type="transmembrane region" description="Helical" evidence="12">
    <location>
        <begin position="28"/>
        <end position="49"/>
    </location>
</feature>
<dbReference type="SFLD" id="SFLDG00002">
    <property type="entry name" value="C1.7:_P-type_atpase_like"/>
    <property type="match status" value="1"/>
</dbReference>
<evidence type="ECO:0000256" key="6">
    <source>
        <dbReference type="ARBA" id="ARBA00022840"/>
    </source>
</evidence>
<evidence type="ECO:0000259" key="13">
    <source>
        <dbReference type="Pfam" id="PF00122"/>
    </source>
</evidence>
<keyword evidence="7" id="KW-0460">Magnesium</keyword>
<keyword evidence="12" id="KW-1003">Cell membrane</keyword>
<feature type="transmembrane region" description="Helical" evidence="12">
    <location>
        <begin position="592"/>
        <end position="611"/>
    </location>
</feature>
<accession>A0A0R1S8H7</accession>
<dbReference type="InterPro" id="IPR059000">
    <property type="entry name" value="ATPase_P-type_domA"/>
</dbReference>
<dbReference type="InterPro" id="IPR023214">
    <property type="entry name" value="HAD_sf"/>
</dbReference>
<dbReference type="PRINTS" id="PR00119">
    <property type="entry name" value="CATATPASE"/>
</dbReference>
<sequence length="638" mass="69488">MATKLYGLGLILYLIGLAINFAKGGTLAVNLLYLAATLFSGYHIIWEGFEKTIVDTRKARRFMPNIHLLMSLGALGAIIIGNYEEAALLILIFAGAHFLEGYAEGKSKREIKTLLEMTPVKAKRIDAFGNIREIVIDEVKLGDHLQVQNGDQIPIDGEIVDGQSDINEATINGESMPREKGPGDPVFAGTVNGSRPFVMEATKTKDDTVLARILQLVEQSQNDLSKTATKIKRLEPKYVIAVLSLVPLFFLFGYLIADWGMSVSLYRSIVFLISASPCAFAAAAIPATLSAISNLARRGVLFKGGSYLANLAELETVAFDKTGTLTNGTPQVTHFYLVDESQKDDVINVIYAIESQINHPLAMAITNYLRPTEKWQLSVNNEVGKGATATYLEDDYSIKKPTLFKQVPEAIKIKQLALANQGRTVVYLAKNNVVIGLIALMDTPSKNAKATIQFLKDQRIHTVMITGDSRQTGEAIGNELGIDEVITNVLPEEKVDVIRQQKAAGKMTGMVGDGVNDAPALVTADVGVAMGGGTDVAIDVADVVLMENELSKFTESYQMAKRLNRIVWQNIIFAILVVISLIGLNFFGLMTIGLGVFMHEGSTLLVILNGLRLLKTKRIVNDEHHGPRSKVGIVNIAE</sequence>
<feature type="transmembrane region" description="Helical" evidence="12">
    <location>
        <begin position="61"/>
        <end position="80"/>
    </location>
</feature>
<dbReference type="GO" id="GO:0046872">
    <property type="term" value="F:metal ion binding"/>
    <property type="evidence" value="ECO:0007669"/>
    <property type="project" value="UniProtKB-KW"/>
</dbReference>
<keyword evidence="10" id="KW-0813">Transport</keyword>
<evidence type="ECO:0000256" key="4">
    <source>
        <dbReference type="ARBA" id="ARBA00022723"/>
    </source>
</evidence>
<dbReference type="EMBL" id="AZEY01000108">
    <property type="protein sequence ID" value="KRL62536.1"/>
    <property type="molecule type" value="Genomic_DNA"/>
</dbReference>
<keyword evidence="6 12" id="KW-0067">ATP-binding</keyword>
<dbReference type="InterPro" id="IPR051949">
    <property type="entry name" value="Cation_Transport_ATPase"/>
</dbReference>
<dbReference type="InterPro" id="IPR027256">
    <property type="entry name" value="P-typ_ATPase_IB"/>
</dbReference>
<keyword evidence="4 12" id="KW-0479">Metal-binding</keyword>
<dbReference type="PROSITE" id="PS00154">
    <property type="entry name" value="ATPASE_E1_E2"/>
    <property type="match status" value="1"/>
</dbReference>
<dbReference type="GO" id="GO:0005524">
    <property type="term" value="F:ATP binding"/>
    <property type="evidence" value="ECO:0007669"/>
    <property type="project" value="UniProtKB-UniRule"/>
</dbReference>
<dbReference type="GO" id="GO:0016887">
    <property type="term" value="F:ATP hydrolysis activity"/>
    <property type="evidence" value="ECO:0007669"/>
    <property type="project" value="InterPro"/>
</dbReference>
<dbReference type="Pfam" id="PF00122">
    <property type="entry name" value="E1-E2_ATPase"/>
    <property type="match status" value="1"/>
</dbReference>
<dbReference type="InterPro" id="IPR023298">
    <property type="entry name" value="ATPase_P-typ_TM_dom_sf"/>
</dbReference>
<protein>
    <submittedName>
        <fullName evidence="14">ATPase</fullName>
    </submittedName>
</protein>
<evidence type="ECO:0000256" key="2">
    <source>
        <dbReference type="ARBA" id="ARBA00006024"/>
    </source>
</evidence>
<dbReference type="Pfam" id="PF00702">
    <property type="entry name" value="Hydrolase"/>
    <property type="match status" value="1"/>
</dbReference>
<dbReference type="InterPro" id="IPR001757">
    <property type="entry name" value="P_typ_ATPase"/>
</dbReference>
<dbReference type="Proteomes" id="UP000052013">
    <property type="component" value="Unassembled WGS sequence"/>
</dbReference>
<dbReference type="PANTHER" id="PTHR43079">
    <property type="entry name" value="PROBABLE CADMIUM/ZINC-TRANSPORTING ATPASE HMA1"/>
    <property type="match status" value="1"/>
</dbReference>
<keyword evidence="11 12" id="KW-0472">Membrane</keyword>
<evidence type="ECO:0000256" key="12">
    <source>
        <dbReference type="RuleBase" id="RU362081"/>
    </source>
</evidence>
<dbReference type="AlphaFoldDB" id="A0A0R1S8H7"/>
<evidence type="ECO:0000256" key="1">
    <source>
        <dbReference type="ARBA" id="ARBA00004651"/>
    </source>
</evidence>
<keyword evidence="10" id="KW-0406">Ion transport</keyword>
<dbReference type="GO" id="GO:0019829">
    <property type="term" value="F:ATPase-coupled monoatomic cation transmembrane transporter activity"/>
    <property type="evidence" value="ECO:0007669"/>
    <property type="project" value="InterPro"/>
</dbReference>
<feature type="transmembrane region" description="Helical" evidence="12">
    <location>
        <begin position="86"/>
        <end position="103"/>
    </location>
</feature>
<evidence type="ECO:0000256" key="9">
    <source>
        <dbReference type="ARBA" id="ARBA00022989"/>
    </source>
</evidence>
<dbReference type="InterPro" id="IPR008250">
    <property type="entry name" value="ATPase_P-typ_transduc_dom_A_sf"/>
</dbReference>
<dbReference type="InterPro" id="IPR018303">
    <property type="entry name" value="ATPase_P-typ_P_site"/>
</dbReference>
<dbReference type="STRING" id="1423739.FC85_GL002050"/>
<dbReference type="SFLD" id="SFLDS00003">
    <property type="entry name" value="Haloacid_Dehalogenase"/>
    <property type="match status" value="1"/>
</dbReference>
<dbReference type="CDD" id="cd07551">
    <property type="entry name" value="P-type_ATPase_HM_ZosA_PfeT-like"/>
    <property type="match status" value="1"/>
</dbReference>
<dbReference type="SUPFAM" id="SSF56784">
    <property type="entry name" value="HAD-like"/>
    <property type="match status" value="1"/>
</dbReference>
<dbReference type="SUPFAM" id="SSF81665">
    <property type="entry name" value="Calcium ATPase, transmembrane domain M"/>
    <property type="match status" value="1"/>
</dbReference>
<feature type="transmembrane region" description="Helical" evidence="12">
    <location>
        <begin position="5"/>
        <end position="22"/>
    </location>
</feature>
<organism evidence="14 15">
    <name type="scientific">Lentilactobacillus diolivorans DSM 14421</name>
    <dbReference type="NCBI Taxonomy" id="1423739"/>
    <lineage>
        <taxon>Bacteria</taxon>
        <taxon>Bacillati</taxon>
        <taxon>Bacillota</taxon>
        <taxon>Bacilli</taxon>
        <taxon>Lactobacillales</taxon>
        <taxon>Lactobacillaceae</taxon>
        <taxon>Lentilactobacillus</taxon>
    </lineage>
</organism>
<dbReference type="Gene3D" id="3.40.1110.10">
    <property type="entry name" value="Calcium-transporting ATPase, cytoplasmic domain N"/>
    <property type="match status" value="1"/>
</dbReference>
<dbReference type="Gene3D" id="3.40.50.1000">
    <property type="entry name" value="HAD superfamily/HAD-like"/>
    <property type="match status" value="1"/>
</dbReference>
<dbReference type="InterPro" id="IPR044492">
    <property type="entry name" value="P_typ_ATPase_HD_dom"/>
</dbReference>
<name>A0A0R1S8H7_9LACO</name>
<evidence type="ECO:0000256" key="7">
    <source>
        <dbReference type="ARBA" id="ARBA00022842"/>
    </source>
</evidence>
<dbReference type="InterPro" id="IPR023299">
    <property type="entry name" value="ATPase_P-typ_cyto_dom_N"/>
</dbReference>
<reference evidence="14 15" key="1">
    <citation type="journal article" date="2015" name="Genome Announc.">
        <title>Expanding the biotechnology potential of lactobacilli through comparative genomics of 213 strains and associated genera.</title>
        <authorList>
            <person name="Sun Z."/>
            <person name="Harris H.M."/>
            <person name="McCann A."/>
            <person name="Guo C."/>
            <person name="Argimon S."/>
            <person name="Zhang W."/>
            <person name="Yang X."/>
            <person name="Jeffery I.B."/>
            <person name="Cooney J.C."/>
            <person name="Kagawa T.F."/>
            <person name="Liu W."/>
            <person name="Song Y."/>
            <person name="Salvetti E."/>
            <person name="Wrobel A."/>
            <person name="Rasinkangas P."/>
            <person name="Parkhill J."/>
            <person name="Rea M.C."/>
            <person name="O'Sullivan O."/>
            <person name="Ritari J."/>
            <person name="Douillard F.P."/>
            <person name="Paul Ross R."/>
            <person name="Yang R."/>
            <person name="Briner A.E."/>
            <person name="Felis G.E."/>
            <person name="de Vos W.M."/>
            <person name="Barrangou R."/>
            <person name="Klaenhammer T.R."/>
            <person name="Caufield P.W."/>
            <person name="Cui Y."/>
            <person name="Zhang H."/>
            <person name="O'Toole P.W."/>
        </authorList>
    </citation>
    <scope>NUCLEOTIDE SEQUENCE [LARGE SCALE GENOMIC DNA]</scope>
    <source>
        <strain evidence="14 15">DSM 14421</strain>
    </source>
</reference>
<evidence type="ECO:0000256" key="11">
    <source>
        <dbReference type="ARBA" id="ARBA00023136"/>
    </source>
</evidence>
<comment type="caution">
    <text evidence="14">The sequence shown here is derived from an EMBL/GenBank/DDBJ whole genome shotgun (WGS) entry which is preliminary data.</text>
</comment>
<dbReference type="NCBIfam" id="TIGR01525">
    <property type="entry name" value="ATPase-IB_hvy"/>
    <property type="match status" value="1"/>
</dbReference>
<dbReference type="SFLD" id="SFLDF00027">
    <property type="entry name" value="p-type_atpase"/>
    <property type="match status" value="1"/>
</dbReference>
<feature type="domain" description="P-type ATPase A" evidence="13">
    <location>
        <begin position="116"/>
        <end position="218"/>
    </location>
</feature>
<dbReference type="PANTHER" id="PTHR43079:SF1">
    <property type="entry name" value="CADMIUM_ZINC-TRANSPORTING ATPASE HMA1, CHLOROPLASTIC-RELATED"/>
    <property type="match status" value="1"/>
</dbReference>
<evidence type="ECO:0000256" key="10">
    <source>
        <dbReference type="ARBA" id="ARBA00023065"/>
    </source>
</evidence>
<dbReference type="NCBIfam" id="TIGR01494">
    <property type="entry name" value="ATPase_P-type"/>
    <property type="match status" value="1"/>
</dbReference>
<dbReference type="PATRIC" id="fig|1423739.3.peg.2135"/>
<evidence type="ECO:0000313" key="14">
    <source>
        <dbReference type="EMBL" id="KRL62536.1"/>
    </source>
</evidence>
<feature type="transmembrane region" description="Helical" evidence="12">
    <location>
        <begin position="566"/>
        <end position="586"/>
    </location>
</feature>
<gene>
    <name evidence="14" type="ORF">FC85_GL002050</name>
</gene>
<dbReference type="Gene3D" id="2.70.150.10">
    <property type="entry name" value="Calcium-transporting ATPase, cytoplasmic transduction domain A"/>
    <property type="match status" value="1"/>
</dbReference>
<dbReference type="InterPro" id="IPR036412">
    <property type="entry name" value="HAD-like_sf"/>
</dbReference>
<keyword evidence="8" id="KW-1278">Translocase</keyword>
<keyword evidence="3 12" id="KW-0812">Transmembrane</keyword>
<dbReference type="FunFam" id="2.70.150.10:FF:000002">
    <property type="entry name" value="Copper-transporting ATPase 1, putative"/>
    <property type="match status" value="1"/>
</dbReference>
<proteinExistence type="inferred from homology"/>
<feature type="transmembrane region" description="Helical" evidence="12">
    <location>
        <begin position="238"/>
        <end position="257"/>
    </location>
</feature>
<evidence type="ECO:0000256" key="5">
    <source>
        <dbReference type="ARBA" id="ARBA00022741"/>
    </source>
</evidence>
<evidence type="ECO:0000256" key="8">
    <source>
        <dbReference type="ARBA" id="ARBA00022967"/>
    </source>
</evidence>
<evidence type="ECO:0000313" key="15">
    <source>
        <dbReference type="Proteomes" id="UP000052013"/>
    </source>
</evidence>
<keyword evidence="9 12" id="KW-1133">Transmembrane helix</keyword>
<comment type="similarity">
    <text evidence="2 12">Belongs to the cation transport ATPase (P-type) (TC 3.A.3) family. Type IB subfamily.</text>
</comment>
<keyword evidence="5 12" id="KW-0547">Nucleotide-binding</keyword>
<dbReference type="SUPFAM" id="SSF81653">
    <property type="entry name" value="Calcium ATPase, transduction domain A"/>
    <property type="match status" value="1"/>
</dbReference>
<comment type="subcellular location">
    <subcellularLocation>
        <location evidence="1">Cell membrane</location>
        <topology evidence="1">Multi-pass membrane protein</topology>
    </subcellularLocation>
</comment>
<feature type="transmembrane region" description="Helical" evidence="12">
    <location>
        <begin position="269"/>
        <end position="292"/>
    </location>
</feature>